<protein>
    <submittedName>
        <fullName evidence="3">Lipase domain-containing protein</fullName>
    </submittedName>
</protein>
<keyword evidence="1" id="KW-0732">Signal</keyword>
<dbReference type="PANTHER" id="PTHR32015">
    <property type="entry name" value="FASTING INDUCED LIPASE"/>
    <property type="match status" value="1"/>
</dbReference>
<dbReference type="AlphaFoldDB" id="A0A0N4Z5D6"/>
<dbReference type="WBParaSite" id="PTRK_0000223800.1">
    <property type="protein sequence ID" value="PTRK_0000223800.1"/>
    <property type="gene ID" value="PTRK_0000223800"/>
</dbReference>
<dbReference type="Gene3D" id="3.40.50.1820">
    <property type="entry name" value="alpha/beta hydrolase"/>
    <property type="match status" value="1"/>
</dbReference>
<organism evidence="2 3">
    <name type="scientific">Parastrongyloides trichosuri</name>
    <name type="common">Possum-specific nematode worm</name>
    <dbReference type="NCBI Taxonomy" id="131310"/>
    <lineage>
        <taxon>Eukaryota</taxon>
        <taxon>Metazoa</taxon>
        <taxon>Ecdysozoa</taxon>
        <taxon>Nematoda</taxon>
        <taxon>Chromadorea</taxon>
        <taxon>Rhabditida</taxon>
        <taxon>Tylenchina</taxon>
        <taxon>Panagrolaimomorpha</taxon>
        <taxon>Strongyloidoidea</taxon>
        <taxon>Strongyloididae</taxon>
        <taxon>Parastrongyloides</taxon>
    </lineage>
</organism>
<feature type="signal peptide" evidence="1">
    <location>
        <begin position="1"/>
        <end position="21"/>
    </location>
</feature>
<reference evidence="3" key="1">
    <citation type="submission" date="2017-02" db="UniProtKB">
        <authorList>
            <consortium name="WormBaseParasite"/>
        </authorList>
    </citation>
    <scope>IDENTIFICATION</scope>
</reference>
<dbReference type="PANTHER" id="PTHR32015:SF3">
    <property type="entry name" value="TRIACYLGLYCEROL LIPASE"/>
    <property type="match status" value="1"/>
</dbReference>
<sequence>MACVKVFVVILLLLFIRLSKEEFTSDFSKFIEINYNVSTRVRMERVDLGWGIWGSFGGKNSSNEVIRKRPVIFIPGAQLRSLMFAGGRNYFLQRGYNPSELYSTSYGDGGWTLLPFFRLDCRHVKKVRLFLEIVNKYTNKTVDIVTYSLGSPIVRKAILGGQCVDSNENIGPNITNIVNTFSVISGANYGVESCNFLHFFIPYCNEINGYYCLSKYMIDLNDQSKRYEGLNTYAFISETDLTAGKNCCGQNCSDLRYSTKNFSLQRSNHLSAVSDAIPQIYGLINSTSL</sequence>
<evidence type="ECO:0000256" key="1">
    <source>
        <dbReference type="SAM" id="SignalP"/>
    </source>
</evidence>
<accession>A0A0N4Z5D6</accession>
<keyword evidence="2" id="KW-1185">Reference proteome</keyword>
<dbReference type="Pfam" id="PF01674">
    <property type="entry name" value="Lipase_2"/>
    <property type="match status" value="1"/>
</dbReference>
<dbReference type="Proteomes" id="UP000038045">
    <property type="component" value="Unplaced"/>
</dbReference>
<name>A0A0N4Z5D6_PARTI</name>
<dbReference type="InterPro" id="IPR002918">
    <property type="entry name" value="Lipase_EstA/Esterase_EstB"/>
</dbReference>
<evidence type="ECO:0000313" key="2">
    <source>
        <dbReference type="Proteomes" id="UP000038045"/>
    </source>
</evidence>
<dbReference type="GO" id="GO:0016298">
    <property type="term" value="F:lipase activity"/>
    <property type="evidence" value="ECO:0007669"/>
    <property type="project" value="TreeGrafter"/>
</dbReference>
<proteinExistence type="predicted"/>
<dbReference type="SUPFAM" id="SSF53474">
    <property type="entry name" value="alpha/beta-Hydrolases"/>
    <property type="match status" value="1"/>
</dbReference>
<evidence type="ECO:0000313" key="3">
    <source>
        <dbReference type="WBParaSite" id="PTRK_0000223800.1"/>
    </source>
</evidence>
<dbReference type="InterPro" id="IPR029058">
    <property type="entry name" value="AB_hydrolase_fold"/>
</dbReference>
<feature type="chain" id="PRO_5005891118" evidence="1">
    <location>
        <begin position="22"/>
        <end position="289"/>
    </location>
</feature>
<dbReference type="GO" id="GO:0016042">
    <property type="term" value="P:lipid catabolic process"/>
    <property type="evidence" value="ECO:0007669"/>
    <property type="project" value="InterPro"/>
</dbReference>